<dbReference type="EnsemblMetazoa" id="CapteT187237">
    <property type="protein sequence ID" value="CapteP187237"/>
    <property type="gene ID" value="CapteG187237"/>
</dbReference>
<feature type="region of interest" description="Disordered" evidence="1">
    <location>
        <begin position="1"/>
        <end position="35"/>
    </location>
</feature>
<reference evidence="3" key="2">
    <citation type="journal article" date="2013" name="Nature">
        <title>Insights into bilaterian evolution from three spiralian genomes.</title>
        <authorList>
            <person name="Simakov O."/>
            <person name="Marletaz F."/>
            <person name="Cho S.J."/>
            <person name="Edsinger-Gonzales E."/>
            <person name="Havlak P."/>
            <person name="Hellsten U."/>
            <person name="Kuo D.H."/>
            <person name="Larsson T."/>
            <person name="Lv J."/>
            <person name="Arendt D."/>
            <person name="Savage R."/>
            <person name="Osoegawa K."/>
            <person name="de Jong P."/>
            <person name="Grimwood J."/>
            <person name="Chapman J.A."/>
            <person name="Shapiro H."/>
            <person name="Aerts A."/>
            <person name="Otillar R.P."/>
            <person name="Terry A.Y."/>
            <person name="Boore J.L."/>
            <person name="Grigoriev I.V."/>
            <person name="Lindberg D.R."/>
            <person name="Seaver E.C."/>
            <person name="Weisblat D.A."/>
            <person name="Putnam N.H."/>
            <person name="Rokhsar D.S."/>
        </authorList>
    </citation>
    <scope>NUCLEOTIDE SEQUENCE</scope>
    <source>
        <strain evidence="3">I ESC-2004</strain>
    </source>
</reference>
<reference evidence="3" key="1">
    <citation type="submission" date="2012-12" db="EMBL/GenBank/DDBJ databases">
        <authorList>
            <person name="Hellsten U."/>
            <person name="Grimwood J."/>
            <person name="Chapman J.A."/>
            <person name="Shapiro H."/>
            <person name="Aerts A."/>
            <person name="Otillar R.P."/>
            <person name="Terry A.Y."/>
            <person name="Boore J.L."/>
            <person name="Simakov O."/>
            <person name="Marletaz F."/>
            <person name="Cho S.-J."/>
            <person name="Edsinger-Gonzales E."/>
            <person name="Havlak P."/>
            <person name="Kuo D.-H."/>
            <person name="Larsson T."/>
            <person name="Lv J."/>
            <person name="Arendt D."/>
            <person name="Savage R."/>
            <person name="Osoegawa K."/>
            <person name="de Jong P."/>
            <person name="Lindberg D.R."/>
            <person name="Seaver E.C."/>
            <person name="Weisblat D.A."/>
            <person name="Putnam N.H."/>
            <person name="Grigoriev I.V."/>
            <person name="Rokhsar D.S."/>
        </authorList>
    </citation>
    <scope>NUCLEOTIDE SEQUENCE</scope>
    <source>
        <strain evidence="3">I ESC-2004</strain>
    </source>
</reference>
<dbReference type="EMBL" id="AMQN01000085">
    <property type="status" value="NOT_ANNOTATED_CDS"/>
    <property type="molecule type" value="Genomic_DNA"/>
</dbReference>
<evidence type="ECO:0000313" key="3">
    <source>
        <dbReference type="Proteomes" id="UP000014760"/>
    </source>
</evidence>
<evidence type="ECO:0000256" key="1">
    <source>
        <dbReference type="SAM" id="MobiDB-lite"/>
    </source>
</evidence>
<protein>
    <submittedName>
        <fullName evidence="2">Uncharacterized protein</fullName>
    </submittedName>
</protein>
<keyword evidence="3" id="KW-1185">Reference proteome</keyword>
<sequence length="160" mass="17477">MKSSTLEEEEEQEDEQQGKKGKEEEARIEEGTQREIEELDGLYKDATELQVEDIFPAMKTDDDRGVRMSVVDAGDISATAATPPPHNASDICPKTLLKCGINQQPQRTQNKLKVQFSNRVIRTCTQMNLSPSDLAPIPINGDTGSVYGALAGGPMTPLSD</sequence>
<proteinExistence type="predicted"/>
<accession>X1ZK27</accession>
<dbReference type="HOGENOM" id="CLU_1653775_0_0_1"/>
<feature type="compositionally biased region" description="Acidic residues" evidence="1">
    <location>
        <begin position="1"/>
        <end position="15"/>
    </location>
</feature>
<feature type="compositionally biased region" description="Basic and acidic residues" evidence="1">
    <location>
        <begin position="16"/>
        <end position="35"/>
    </location>
</feature>
<evidence type="ECO:0000313" key="2">
    <source>
        <dbReference type="EnsemblMetazoa" id="CapteP187237"/>
    </source>
</evidence>
<dbReference type="Proteomes" id="UP000014760">
    <property type="component" value="Unassembled WGS sequence"/>
</dbReference>
<reference evidence="2" key="3">
    <citation type="submission" date="2015-06" db="UniProtKB">
        <authorList>
            <consortium name="EnsemblMetazoa"/>
        </authorList>
    </citation>
    <scope>IDENTIFICATION</scope>
</reference>
<organism evidence="2 3">
    <name type="scientific">Capitella teleta</name>
    <name type="common">Polychaete worm</name>
    <dbReference type="NCBI Taxonomy" id="283909"/>
    <lineage>
        <taxon>Eukaryota</taxon>
        <taxon>Metazoa</taxon>
        <taxon>Spiralia</taxon>
        <taxon>Lophotrochozoa</taxon>
        <taxon>Annelida</taxon>
        <taxon>Polychaeta</taxon>
        <taxon>Sedentaria</taxon>
        <taxon>Scolecida</taxon>
        <taxon>Capitellidae</taxon>
        <taxon>Capitella</taxon>
    </lineage>
</organism>
<dbReference type="AlphaFoldDB" id="X1ZK27"/>
<name>X1ZK27_CAPTE</name>